<feature type="region of interest" description="Disordered" evidence="1">
    <location>
        <begin position="773"/>
        <end position="802"/>
    </location>
</feature>
<feature type="domain" description="LTD" evidence="2">
    <location>
        <begin position="586"/>
        <end position="795"/>
    </location>
</feature>
<comment type="caution">
    <text evidence="3">The sequence shown here is derived from an EMBL/GenBank/DDBJ whole genome shotgun (WGS) entry which is preliminary data.</text>
</comment>
<dbReference type="InterPro" id="IPR036415">
    <property type="entry name" value="Lamin_tail_dom_sf"/>
</dbReference>
<evidence type="ECO:0000259" key="2">
    <source>
        <dbReference type="PROSITE" id="PS51841"/>
    </source>
</evidence>
<proteinExistence type="predicted"/>
<dbReference type="InterPro" id="IPR047589">
    <property type="entry name" value="DUF11_rpt"/>
</dbReference>
<dbReference type="Proteomes" id="UP000604661">
    <property type="component" value="Unassembled WGS sequence"/>
</dbReference>
<evidence type="ECO:0000313" key="4">
    <source>
        <dbReference type="Proteomes" id="UP000604661"/>
    </source>
</evidence>
<keyword evidence="4" id="KW-1185">Reference proteome</keyword>
<reference evidence="3 4" key="1">
    <citation type="journal article" date="2020" name="ISME J.">
        <title>Comparative genomics reveals insights into cyanobacterial evolution and habitat adaptation.</title>
        <authorList>
            <person name="Chen M.Y."/>
            <person name="Teng W.K."/>
            <person name="Zhao L."/>
            <person name="Hu C.X."/>
            <person name="Zhou Y.K."/>
            <person name="Han B.P."/>
            <person name="Song L.R."/>
            <person name="Shu W.S."/>
        </authorList>
    </citation>
    <scope>NUCLEOTIDE SEQUENCE [LARGE SCALE GENOMIC DNA]</scope>
    <source>
        <strain evidence="3 4">FACHB-391</strain>
    </source>
</reference>
<dbReference type="SUPFAM" id="SSF74853">
    <property type="entry name" value="Lamin A/C globular tail domain"/>
    <property type="match status" value="1"/>
</dbReference>
<dbReference type="EMBL" id="JACJTE010000025">
    <property type="protein sequence ID" value="MBD2563043.1"/>
    <property type="molecule type" value="Genomic_DNA"/>
</dbReference>
<organism evidence="3 4">
    <name type="scientific">Nostoc linckia FACHB-391</name>
    <dbReference type="NCBI Taxonomy" id="2692906"/>
    <lineage>
        <taxon>Bacteria</taxon>
        <taxon>Bacillati</taxon>
        <taxon>Cyanobacteriota</taxon>
        <taxon>Cyanophyceae</taxon>
        <taxon>Nostocales</taxon>
        <taxon>Nostocaceae</taxon>
        <taxon>Nostoc</taxon>
    </lineage>
</organism>
<dbReference type="PROSITE" id="PS51841">
    <property type="entry name" value="LTD"/>
    <property type="match status" value="1"/>
</dbReference>
<dbReference type="Gene3D" id="2.60.40.1260">
    <property type="entry name" value="Lamin Tail domain"/>
    <property type="match status" value="1"/>
</dbReference>
<sequence length="1001" mass="107007">MSLFFKYLSQVIFLPRGCANLKSLRHRRRWLGRLALILCTWGYWIQPVQAEGSRNLYPSGTTGARANLEWRATDKYGPTTPADHSLLRRTLLQVYAKAGEYILLGSSSVGVDSGDILIYGTKTGRIGNETLSNLKFQCSTQRTQTLNTNQGKISSRNQELAGPDTITNPATATTGGAIANGYVPCYYQVPVGGDGIYYVAFYGGQGGNSNFDGTPTSAIDFDTNFKDPSGTSIAAWDVTVRSSLTSTTDINGRLFADYLALFTGGNGRPIESSFYIVTKDGYQYKTALNGLDPNGFVIYGNDVGYYDSDGKTPLYHDVLSAVNNALMPQLQGGTNFALPNHVIFFNNPQTSAGTNDSLFARGIPTVATLPSISNSSFTGTAGANNSNQNTGGVFKFDSNVAGNYEIVISRDGNDDDPANLQNRVLRGTMTASGSQTVTWDGKDNNGNFFPVGTDYPVNITTHAGEYHFPLIDAENSTKGGPSFTLLNVTNRLGNNTGFYDDRGYRTLSGTNVGTPGSLLCGNSPPSISHSNLVTGFNTTSTQRAFGTATGGNTNEVCTGSFGDVKGLDIWTYVPSNAVLTYLNIIPTTSYQVSPLAGQVIINEVLYNETGTTTDTNDEFIELYNASTSPVDLSGVRLTDGNLIVGSSDAAGGFHYTFPSGTTLQPGKYAVIWIGNNNANHQATGAAFQAWLGQTPKLNNSGDDVWLYDNQNKIIDYIAYGAGNEVNTPPQSSLNLWDNTYQSSLAGANSGKSISLTPNGKDTNISACWEATTSGNASTRCPNFLQTRDTDTTGSRVTSVGESNNGATTVNAKLLLVKRITRINNQDLTDIVDGRSDVAITAANYVPEPYASDDNDLAWSAGYLRGLINAGTVKPGDELEYTIYFLSKGPNDATNVKFCDLVPASTTFIPTAFNGKTPRDGGLGGADQGIALAVSSSSPTVYLSNIEDASDRGRFYAANDQTPSYCGANTNGAVVVNVTRSPDLPNLAKDFYGFFRFRARVK</sequence>
<dbReference type="Pfam" id="PF00932">
    <property type="entry name" value="LTD"/>
    <property type="match status" value="1"/>
</dbReference>
<name>A0ABR8EYM3_NOSLI</name>
<dbReference type="NCBIfam" id="TIGR01451">
    <property type="entry name" value="B_ant_repeat"/>
    <property type="match status" value="1"/>
</dbReference>
<evidence type="ECO:0000313" key="3">
    <source>
        <dbReference type="EMBL" id="MBD2563043.1"/>
    </source>
</evidence>
<protein>
    <submittedName>
        <fullName evidence="3">Lamin tail domain-containing protein</fullName>
    </submittedName>
</protein>
<dbReference type="RefSeq" id="WP_190895066.1">
    <property type="nucleotide sequence ID" value="NZ_JACJTE010000025.1"/>
</dbReference>
<accession>A0ABR8EYM3</accession>
<dbReference type="InterPro" id="IPR001322">
    <property type="entry name" value="Lamin_tail_dom"/>
</dbReference>
<evidence type="ECO:0000256" key="1">
    <source>
        <dbReference type="SAM" id="MobiDB-lite"/>
    </source>
</evidence>
<gene>
    <name evidence="3" type="ORF">H6G95_20960</name>
</gene>